<organism evidence="3 4">
    <name type="scientific">Dillenia turbinata</name>
    <dbReference type="NCBI Taxonomy" id="194707"/>
    <lineage>
        <taxon>Eukaryota</taxon>
        <taxon>Viridiplantae</taxon>
        <taxon>Streptophyta</taxon>
        <taxon>Embryophyta</taxon>
        <taxon>Tracheophyta</taxon>
        <taxon>Spermatophyta</taxon>
        <taxon>Magnoliopsida</taxon>
        <taxon>eudicotyledons</taxon>
        <taxon>Gunneridae</taxon>
        <taxon>Pentapetalae</taxon>
        <taxon>Dilleniales</taxon>
        <taxon>Dilleniaceae</taxon>
        <taxon>Dillenia</taxon>
    </lineage>
</organism>
<dbReference type="FunFam" id="1.25.40.10:FF:000090">
    <property type="entry name" value="Pentatricopeptide repeat-containing protein, chloroplastic"/>
    <property type="match status" value="1"/>
</dbReference>
<keyword evidence="4" id="KW-1185">Reference proteome</keyword>
<gene>
    <name evidence="3" type="ORF">RJ641_019579</name>
</gene>
<dbReference type="Gene3D" id="1.25.40.10">
    <property type="entry name" value="Tetratricopeptide repeat domain"/>
    <property type="match status" value="4"/>
</dbReference>
<protein>
    <submittedName>
        <fullName evidence="3">Pentatricopeptide repeat</fullName>
    </submittedName>
</protein>
<dbReference type="PANTHER" id="PTHR24015:SF548">
    <property type="entry name" value="OS08G0340900 PROTEIN"/>
    <property type="match status" value="1"/>
</dbReference>
<dbReference type="AlphaFoldDB" id="A0AAN8UH53"/>
<dbReference type="EMBL" id="JBAMMX010000024">
    <property type="protein sequence ID" value="KAK6916718.1"/>
    <property type="molecule type" value="Genomic_DNA"/>
</dbReference>
<evidence type="ECO:0000313" key="3">
    <source>
        <dbReference type="EMBL" id="KAK6916718.1"/>
    </source>
</evidence>
<feature type="repeat" description="PPR" evidence="2">
    <location>
        <begin position="423"/>
        <end position="457"/>
    </location>
</feature>
<dbReference type="Proteomes" id="UP001370490">
    <property type="component" value="Unassembled WGS sequence"/>
</dbReference>
<accession>A0AAN8UH53</accession>
<dbReference type="PANTHER" id="PTHR24015">
    <property type="entry name" value="OS07G0578800 PROTEIN-RELATED"/>
    <property type="match status" value="1"/>
</dbReference>
<comment type="caution">
    <text evidence="3">The sequence shown here is derived from an EMBL/GenBank/DDBJ whole genome shotgun (WGS) entry which is preliminary data.</text>
</comment>
<dbReference type="GO" id="GO:0003723">
    <property type="term" value="F:RNA binding"/>
    <property type="evidence" value="ECO:0007669"/>
    <property type="project" value="InterPro"/>
</dbReference>
<dbReference type="GO" id="GO:0009451">
    <property type="term" value="P:RNA modification"/>
    <property type="evidence" value="ECO:0007669"/>
    <property type="project" value="InterPro"/>
</dbReference>
<evidence type="ECO:0000313" key="4">
    <source>
        <dbReference type="Proteomes" id="UP001370490"/>
    </source>
</evidence>
<keyword evidence="1" id="KW-0677">Repeat</keyword>
<dbReference type="InterPro" id="IPR002885">
    <property type="entry name" value="PPR_rpt"/>
</dbReference>
<feature type="repeat" description="PPR" evidence="2">
    <location>
        <begin position="18"/>
        <end position="52"/>
    </location>
</feature>
<dbReference type="NCBIfam" id="TIGR00756">
    <property type="entry name" value="PPR"/>
    <property type="match status" value="3"/>
</dbReference>
<evidence type="ECO:0000256" key="2">
    <source>
        <dbReference type="PROSITE-ProRule" id="PRU00708"/>
    </source>
</evidence>
<feature type="repeat" description="PPR" evidence="2">
    <location>
        <begin position="320"/>
        <end position="354"/>
    </location>
</feature>
<reference evidence="3 4" key="1">
    <citation type="submission" date="2023-12" db="EMBL/GenBank/DDBJ databases">
        <title>A high-quality genome assembly for Dillenia turbinata (Dilleniales).</title>
        <authorList>
            <person name="Chanderbali A."/>
        </authorList>
    </citation>
    <scope>NUCLEOTIDE SEQUENCE [LARGE SCALE GENOMIC DNA]</scope>
    <source>
        <strain evidence="3">LSX21</strain>
        <tissue evidence="3">Leaf</tissue>
    </source>
</reference>
<proteinExistence type="predicted"/>
<sequence length="646" mass="71085">MGEIRNAEKLFSEIPVKNVVSWSVVILGYAKNGFGGKSLELFREMRVLGLEPNTYTIVGVLVGVGGLGDLMLAHCVHGLIVKSGLEFESFVGTALLDAYAKCESVVDSCKLFDQMEKSLVSSNAVLAGFAYNDCFEEVVLLFNQLRMAGLVPDGTTLITLMQGCVALQSQALCRPIHNLVLKLGLVSDTFVCNSLLDMYSSFLDLDAAMMIFDAMEYKDTFSWTIMMGLLLQFELAHDVMKLFCLMRADGIYFDAVVLINLISASAILGDLKHGRQLHAQSIICGFGSYLNLANSIITMYSKCGDMDTSRSVFDRITGKSLVSWTAIVSGYLQNGQPREALDLLLEFREQGIHAIDSVSLVSFLSACGDLALLKLCQQLHCYAFSAGFSLDRSVQNCLISTYSKCGNVQLASNVFKEMGYLQDVVSWNAILNGYGINGRGETAVSLYHEMKKRGKVPDSATYLCILSACSHSGLIDDGLRILSEVVEGNRIEVTEDHYGCFIDMLARAGHLLEAWRFMDGLSERVGSHVWRAILNWCVHHNEMALAELVASKISDQDPNESDHAVLLSNVQASLGNFQDVEALRSGMKKNSKDALNWQHVLLALEYGAGEHYLCDLNLQGIVRFPSFQFEVTGRTLNVGSLHDNII</sequence>
<dbReference type="Pfam" id="PF01535">
    <property type="entry name" value="PPR"/>
    <property type="match status" value="7"/>
</dbReference>
<evidence type="ECO:0000256" key="1">
    <source>
        <dbReference type="ARBA" id="ARBA00022737"/>
    </source>
</evidence>
<dbReference type="PROSITE" id="PS51375">
    <property type="entry name" value="PPR"/>
    <property type="match status" value="3"/>
</dbReference>
<dbReference type="InterPro" id="IPR011990">
    <property type="entry name" value="TPR-like_helical_dom_sf"/>
</dbReference>
<name>A0AAN8UH53_9MAGN</name>
<dbReference type="Pfam" id="PF13041">
    <property type="entry name" value="PPR_2"/>
    <property type="match status" value="2"/>
</dbReference>
<dbReference type="InterPro" id="IPR046960">
    <property type="entry name" value="PPR_At4g14850-like_plant"/>
</dbReference>
<dbReference type="FunFam" id="1.25.40.10:FF:000351">
    <property type="entry name" value="Pentatricopeptide repeat-containing protein"/>
    <property type="match status" value="1"/>
</dbReference>